<evidence type="ECO:0008006" key="3">
    <source>
        <dbReference type="Google" id="ProtNLM"/>
    </source>
</evidence>
<proteinExistence type="predicted"/>
<dbReference type="InterPro" id="IPR043502">
    <property type="entry name" value="DNA/RNA_pol_sf"/>
</dbReference>
<evidence type="ECO:0000313" key="1">
    <source>
        <dbReference type="EMBL" id="RVW44480.1"/>
    </source>
</evidence>
<accession>A0A438EAD3</accession>
<dbReference type="AlphaFoldDB" id="A0A438EAD3"/>
<dbReference type="Gene3D" id="3.30.70.270">
    <property type="match status" value="1"/>
</dbReference>
<dbReference type="EMBL" id="QGNW01001351">
    <property type="protein sequence ID" value="RVW44480.1"/>
    <property type="molecule type" value="Genomic_DNA"/>
</dbReference>
<protein>
    <recommendedName>
        <fullName evidence="3">Reverse transcriptase domain-containing protein</fullName>
    </recommendedName>
</protein>
<sequence length="326" mass="37664">MLFGLKNAGATYPKLMTKIFKPLIGRIVEVYIDDIMVKSRIRSEQILGIHGHSKGIEVNPDQIKAAMATFPLSSKKELQCLTSRLAALGCFITRFTDKLRLFFLTLKGVSTTGRTSDSISYCIVNAILFHHEKDKEQRLIYYTHQVIVLTNQPLRSIMHKPDLSGRMLKWAIELSEYRIKYQFRLAIKGQVMADFIVEIPQKSSQLARPSENGWWILHVDYVSQVMGSRIVVRQIQGEYEAKDERMAQYLSKSHQFATLVKTSVGWMHEIKTYLRTEDLPQERKQAHKIRVQASRFILIGDNLYKRSFGSLYLRCLNNEEAQYVLA</sequence>
<evidence type="ECO:0000313" key="2">
    <source>
        <dbReference type="Proteomes" id="UP000288805"/>
    </source>
</evidence>
<dbReference type="SUPFAM" id="SSF56672">
    <property type="entry name" value="DNA/RNA polymerases"/>
    <property type="match status" value="1"/>
</dbReference>
<name>A0A438EAD3_VITVI</name>
<organism evidence="1 2">
    <name type="scientific">Vitis vinifera</name>
    <name type="common">Grape</name>
    <dbReference type="NCBI Taxonomy" id="29760"/>
    <lineage>
        <taxon>Eukaryota</taxon>
        <taxon>Viridiplantae</taxon>
        <taxon>Streptophyta</taxon>
        <taxon>Embryophyta</taxon>
        <taxon>Tracheophyta</taxon>
        <taxon>Spermatophyta</taxon>
        <taxon>Magnoliopsida</taxon>
        <taxon>eudicotyledons</taxon>
        <taxon>Gunneridae</taxon>
        <taxon>Pentapetalae</taxon>
        <taxon>rosids</taxon>
        <taxon>Vitales</taxon>
        <taxon>Vitaceae</taxon>
        <taxon>Viteae</taxon>
        <taxon>Vitis</taxon>
    </lineage>
</organism>
<gene>
    <name evidence="1" type="ORF">CK203_094472</name>
</gene>
<dbReference type="PANTHER" id="PTHR48475">
    <property type="entry name" value="RIBONUCLEASE H"/>
    <property type="match status" value="1"/>
</dbReference>
<dbReference type="InterPro" id="IPR043128">
    <property type="entry name" value="Rev_trsase/Diguanyl_cyclase"/>
</dbReference>
<dbReference type="Proteomes" id="UP000288805">
    <property type="component" value="Unassembled WGS sequence"/>
</dbReference>
<comment type="caution">
    <text evidence="1">The sequence shown here is derived from an EMBL/GenBank/DDBJ whole genome shotgun (WGS) entry which is preliminary data.</text>
</comment>
<reference evidence="1 2" key="1">
    <citation type="journal article" date="2018" name="PLoS Genet.">
        <title>Population sequencing reveals clonal diversity and ancestral inbreeding in the grapevine cultivar Chardonnay.</title>
        <authorList>
            <person name="Roach M.J."/>
            <person name="Johnson D.L."/>
            <person name="Bohlmann J."/>
            <person name="van Vuuren H.J."/>
            <person name="Jones S.J."/>
            <person name="Pretorius I.S."/>
            <person name="Schmidt S.A."/>
            <person name="Borneman A.R."/>
        </authorList>
    </citation>
    <scope>NUCLEOTIDE SEQUENCE [LARGE SCALE GENOMIC DNA]</scope>
    <source>
        <strain evidence="2">cv. Chardonnay</strain>
        <tissue evidence="1">Leaf</tissue>
    </source>
</reference>
<dbReference type="PANTHER" id="PTHR48475:SF1">
    <property type="entry name" value="RNASE H TYPE-1 DOMAIN-CONTAINING PROTEIN"/>
    <property type="match status" value="1"/>
</dbReference>